<proteinExistence type="predicted"/>
<reference evidence="2" key="1">
    <citation type="submission" date="2015-11" db="EMBL/GenBank/DDBJ databases">
        <authorList>
            <person name="Varghese N."/>
        </authorList>
    </citation>
    <scope>NUCLEOTIDE SEQUENCE [LARGE SCALE GENOMIC DNA]</scope>
    <source>
        <strain evidence="2">DSM 45899</strain>
    </source>
</reference>
<protein>
    <submittedName>
        <fullName evidence="1">Uncharacterized protein</fullName>
    </submittedName>
</protein>
<dbReference type="Proteomes" id="UP000198802">
    <property type="component" value="Unassembled WGS sequence"/>
</dbReference>
<sequence>MRALWAGSGLLPLPRPDRRAGGGALALLLAAGAAITLAGRQATAPAAETESSRAEP</sequence>
<gene>
    <name evidence="1" type="ORF">Ga0074812_11296</name>
</gene>
<dbReference type="EMBL" id="FAOZ01000012">
    <property type="protein sequence ID" value="CUU57436.1"/>
    <property type="molecule type" value="Genomic_DNA"/>
</dbReference>
<evidence type="ECO:0000313" key="2">
    <source>
        <dbReference type="Proteomes" id="UP000198802"/>
    </source>
</evidence>
<name>A0A0S4QRH4_9ACTN</name>
<dbReference type="AlphaFoldDB" id="A0A0S4QRH4"/>
<organism evidence="1 2">
    <name type="scientific">Parafrankia irregularis</name>
    <dbReference type="NCBI Taxonomy" id="795642"/>
    <lineage>
        <taxon>Bacteria</taxon>
        <taxon>Bacillati</taxon>
        <taxon>Actinomycetota</taxon>
        <taxon>Actinomycetes</taxon>
        <taxon>Frankiales</taxon>
        <taxon>Frankiaceae</taxon>
        <taxon>Parafrankia</taxon>
    </lineage>
</organism>
<evidence type="ECO:0000313" key="1">
    <source>
        <dbReference type="EMBL" id="CUU57436.1"/>
    </source>
</evidence>
<accession>A0A0S4QRH4</accession>
<keyword evidence="2" id="KW-1185">Reference proteome</keyword>